<name>A0ABX5GM24_9GAMM</name>
<dbReference type="EMBL" id="PYOP01000059">
    <property type="protein sequence ID" value="PSW90469.1"/>
    <property type="molecule type" value="Genomic_DNA"/>
</dbReference>
<accession>A0ABX5GM24</accession>
<sequence length="210" mass="24389">MSGILLSYLILNDERYYQLLSELIEHSLLHLYFKISATTRFTPVQRRNDILVRFIKDKSSEARYKSLKTELKRMILLGRNKSGDLERRLVDLNQMAMKLSHDVNHLQRLFDLLNHLESEHNYSSQLCKKNETPIVDVIYLLQDHIEYCFNTEGDQIAPVSILFESENAGSLVDIINQTGLFIAEMKEMNVDQQQAHILLHPKENSSEIAA</sequence>
<gene>
    <name evidence="1" type="ORF">C9J52_19760</name>
</gene>
<evidence type="ECO:0008006" key="3">
    <source>
        <dbReference type="Google" id="ProtNLM"/>
    </source>
</evidence>
<protein>
    <recommendedName>
        <fullName evidence="3">DUF2913 domain-containing protein</fullName>
    </recommendedName>
</protein>
<evidence type="ECO:0000313" key="1">
    <source>
        <dbReference type="EMBL" id="PSW90469.1"/>
    </source>
</evidence>
<organism evidence="1 2">
    <name type="scientific">Photobacterium iliopiscarium</name>
    <dbReference type="NCBI Taxonomy" id="56192"/>
    <lineage>
        <taxon>Bacteria</taxon>
        <taxon>Pseudomonadati</taxon>
        <taxon>Pseudomonadota</taxon>
        <taxon>Gammaproteobacteria</taxon>
        <taxon>Vibrionales</taxon>
        <taxon>Vibrionaceae</taxon>
        <taxon>Photobacterium</taxon>
    </lineage>
</organism>
<dbReference type="InterPro" id="IPR021316">
    <property type="entry name" value="DUF2913"/>
</dbReference>
<keyword evidence="2" id="KW-1185">Reference proteome</keyword>
<reference evidence="1 2" key="1">
    <citation type="submission" date="2018-03" db="EMBL/GenBank/DDBJ databases">
        <title>Whole genome sequencing of Histamine producing bacteria.</title>
        <authorList>
            <person name="Butler K."/>
        </authorList>
    </citation>
    <scope>NUCLEOTIDE SEQUENCE [LARGE SCALE GENOMIC DNA]</scope>
    <source>
        <strain evidence="1 2">ATCC 51761</strain>
    </source>
</reference>
<dbReference type="Pfam" id="PF11140">
    <property type="entry name" value="DUF2913"/>
    <property type="match status" value="1"/>
</dbReference>
<proteinExistence type="predicted"/>
<comment type="caution">
    <text evidence="1">The sequence shown here is derived from an EMBL/GenBank/DDBJ whole genome shotgun (WGS) entry which is preliminary data.</text>
</comment>
<dbReference type="Proteomes" id="UP000241190">
    <property type="component" value="Unassembled WGS sequence"/>
</dbReference>
<evidence type="ECO:0000313" key="2">
    <source>
        <dbReference type="Proteomes" id="UP000241190"/>
    </source>
</evidence>